<dbReference type="InterPro" id="IPR035892">
    <property type="entry name" value="C2_domain_sf"/>
</dbReference>
<dbReference type="PROSITE" id="PS50004">
    <property type="entry name" value="C2"/>
    <property type="match status" value="1"/>
</dbReference>
<name>A0AAE0FPP9_9CHLO</name>
<evidence type="ECO:0000259" key="3">
    <source>
        <dbReference type="PROSITE" id="PS50004"/>
    </source>
</evidence>
<dbReference type="InterPro" id="IPR000008">
    <property type="entry name" value="C2_dom"/>
</dbReference>
<protein>
    <recommendedName>
        <fullName evidence="3">C2 domain-containing protein</fullName>
    </recommendedName>
</protein>
<proteinExistence type="predicted"/>
<dbReference type="PANTHER" id="PTHR45911">
    <property type="entry name" value="C2 DOMAIN-CONTAINING PROTEIN"/>
    <property type="match status" value="1"/>
</dbReference>
<keyword evidence="1" id="KW-0479">Metal-binding</keyword>
<evidence type="ECO:0000256" key="1">
    <source>
        <dbReference type="ARBA" id="ARBA00022723"/>
    </source>
</evidence>
<dbReference type="CDD" id="cd00030">
    <property type="entry name" value="C2"/>
    <property type="match status" value="1"/>
</dbReference>
<reference evidence="4 5" key="1">
    <citation type="journal article" date="2015" name="Genome Biol. Evol.">
        <title>Comparative Genomics of a Bacterivorous Green Alga Reveals Evolutionary Causalities and Consequences of Phago-Mixotrophic Mode of Nutrition.</title>
        <authorList>
            <person name="Burns J.A."/>
            <person name="Paasch A."/>
            <person name="Narechania A."/>
            <person name="Kim E."/>
        </authorList>
    </citation>
    <scope>NUCLEOTIDE SEQUENCE [LARGE SCALE GENOMIC DNA]</scope>
    <source>
        <strain evidence="4 5">PLY_AMNH</strain>
    </source>
</reference>
<keyword evidence="2" id="KW-0106">Calcium</keyword>
<dbReference type="Pfam" id="PF00168">
    <property type="entry name" value="C2"/>
    <property type="match status" value="1"/>
</dbReference>
<sequence length="150" mass="16631">MSERHGAYIYILVIKAENLLAADSNGFSDCFCDVYMDANTRRVKSTKVINKTLNPNWNHRISFHRPRHDATSTATFTVFDADWLGRDFLGSATVEVGKAPFGVVQDVCVELGPMDGKSRGKLYLKISSGDSRETPDLNVYGSLSKSSFQS</sequence>
<dbReference type="Gene3D" id="2.60.40.150">
    <property type="entry name" value="C2 domain"/>
    <property type="match status" value="1"/>
</dbReference>
<evidence type="ECO:0000313" key="4">
    <source>
        <dbReference type="EMBL" id="KAK3263502.1"/>
    </source>
</evidence>
<accession>A0AAE0FPP9</accession>
<evidence type="ECO:0000313" key="5">
    <source>
        <dbReference type="Proteomes" id="UP001190700"/>
    </source>
</evidence>
<feature type="domain" description="C2" evidence="3">
    <location>
        <begin position="1"/>
        <end position="109"/>
    </location>
</feature>
<gene>
    <name evidence="4" type="ORF">CYMTET_27693</name>
</gene>
<dbReference type="GO" id="GO:0005509">
    <property type="term" value="F:calcium ion binding"/>
    <property type="evidence" value="ECO:0007669"/>
    <property type="project" value="TreeGrafter"/>
</dbReference>
<dbReference type="AlphaFoldDB" id="A0AAE0FPP9"/>
<keyword evidence="5" id="KW-1185">Reference proteome</keyword>
<dbReference type="GO" id="GO:0016020">
    <property type="term" value="C:membrane"/>
    <property type="evidence" value="ECO:0007669"/>
    <property type="project" value="TreeGrafter"/>
</dbReference>
<dbReference type="SMART" id="SM00239">
    <property type="entry name" value="C2"/>
    <property type="match status" value="1"/>
</dbReference>
<comment type="caution">
    <text evidence="4">The sequence shown here is derived from an EMBL/GenBank/DDBJ whole genome shotgun (WGS) entry which is preliminary data.</text>
</comment>
<dbReference type="EMBL" id="LGRX02015370">
    <property type="protein sequence ID" value="KAK3263502.1"/>
    <property type="molecule type" value="Genomic_DNA"/>
</dbReference>
<dbReference type="SUPFAM" id="SSF49562">
    <property type="entry name" value="C2 domain (Calcium/lipid-binding domain, CaLB)"/>
    <property type="match status" value="1"/>
</dbReference>
<organism evidence="4 5">
    <name type="scientific">Cymbomonas tetramitiformis</name>
    <dbReference type="NCBI Taxonomy" id="36881"/>
    <lineage>
        <taxon>Eukaryota</taxon>
        <taxon>Viridiplantae</taxon>
        <taxon>Chlorophyta</taxon>
        <taxon>Pyramimonadophyceae</taxon>
        <taxon>Pyramimonadales</taxon>
        <taxon>Pyramimonadaceae</taxon>
        <taxon>Cymbomonas</taxon>
    </lineage>
</organism>
<dbReference type="Proteomes" id="UP001190700">
    <property type="component" value="Unassembled WGS sequence"/>
</dbReference>
<evidence type="ECO:0000256" key="2">
    <source>
        <dbReference type="ARBA" id="ARBA00022837"/>
    </source>
</evidence>
<dbReference type="PANTHER" id="PTHR45911:SF4">
    <property type="entry name" value="MULTIPLE C2 AND TRANSMEMBRANE DOMAIN-CONTAINING PROTEIN"/>
    <property type="match status" value="1"/>
</dbReference>